<dbReference type="GO" id="GO:0006409">
    <property type="term" value="P:tRNA export from nucleus"/>
    <property type="evidence" value="ECO:0007669"/>
    <property type="project" value="TreeGrafter"/>
</dbReference>
<accession>A0A9P8LFC6</accession>
<name>A0A9P8LFC6_9PEZI</name>
<gene>
    <name evidence="1" type="ORF">GP486_002371</name>
</gene>
<dbReference type="EMBL" id="JAGHQM010000259">
    <property type="protein sequence ID" value="KAH0563065.1"/>
    <property type="molecule type" value="Genomic_DNA"/>
</dbReference>
<dbReference type="InterPro" id="IPR051177">
    <property type="entry name" value="CIK-Related_Protein"/>
</dbReference>
<comment type="caution">
    <text evidence="1">The sequence shown here is derived from an EMBL/GenBank/DDBJ whole genome shotgun (WGS) entry which is preliminary data.</text>
</comment>
<protein>
    <recommendedName>
        <fullName evidence="3">Protein kinase domain-containing protein</fullName>
    </recommendedName>
</protein>
<proteinExistence type="predicted"/>
<evidence type="ECO:0000313" key="2">
    <source>
        <dbReference type="Proteomes" id="UP000750711"/>
    </source>
</evidence>
<dbReference type="PANTHER" id="PTHR12984:SF3">
    <property type="entry name" value="N-TERMINAL KINASE-LIKE PROTEIN"/>
    <property type="match status" value="1"/>
</dbReference>
<evidence type="ECO:0008006" key="3">
    <source>
        <dbReference type="Google" id="ProtNLM"/>
    </source>
</evidence>
<dbReference type="Gene3D" id="1.10.510.10">
    <property type="entry name" value="Transferase(Phosphotransferase) domain 1"/>
    <property type="match status" value="1"/>
</dbReference>
<dbReference type="PANTHER" id="PTHR12984">
    <property type="entry name" value="SCY1-RELATED S/T PROTEIN KINASE-LIKE"/>
    <property type="match status" value="1"/>
</dbReference>
<organism evidence="1 2">
    <name type="scientific">Trichoglossum hirsutum</name>
    <dbReference type="NCBI Taxonomy" id="265104"/>
    <lineage>
        <taxon>Eukaryota</taxon>
        <taxon>Fungi</taxon>
        <taxon>Dikarya</taxon>
        <taxon>Ascomycota</taxon>
        <taxon>Pezizomycotina</taxon>
        <taxon>Geoglossomycetes</taxon>
        <taxon>Geoglossales</taxon>
        <taxon>Geoglossaceae</taxon>
        <taxon>Trichoglossum</taxon>
    </lineage>
</organism>
<dbReference type="GO" id="GO:0005737">
    <property type="term" value="C:cytoplasm"/>
    <property type="evidence" value="ECO:0007669"/>
    <property type="project" value="TreeGrafter"/>
</dbReference>
<sequence length="149" mass="16859">MRQLLGKIYKTKLTSKTYAGLVPESSRYAPPEIAKSGWDTIKRHPITAVDAYGFGALIYEVFNGSFTTGEQIVSARNIPPSMQQSYKRLTNANPKARLSVDHFLEQGSRNGGFFDTPLVHVTQGVESLGMKNEQEREEFLRFDFQLQIR</sequence>
<dbReference type="InterPro" id="IPR011009">
    <property type="entry name" value="Kinase-like_dom_sf"/>
</dbReference>
<reference evidence="1" key="1">
    <citation type="submission" date="2021-03" db="EMBL/GenBank/DDBJ databases">
        <title>Comparative genomics and phylogenomic investigation of the class Geoglossomycetes provide insights into ecological specialization and systematics.</title>
        <authorList>
            <person name="Melie T."/>
            <person name="Pirro S."/>
            <person name="Miller A.N."/>
            <person name="Quandt A."/>
        </authorList>
    </citation>
    <scope>NUCLEOTIDE SEQUENCE</scope>
    <source>
        <strain evidence="1">CAQ_001_2017</strain>
    </source>
</reference>
<evidence type="ECO:0000313" key="1">
    <source>
        <dbReference type="EMBL" id="KAH0563065.1"/>
    </source>
</evidence>
<dbReference type="SUPFAM" id="SSF56112">
    <property type="entry name" value="Protein kinase-like (PK-like)"/>
    <property type="match status" value="1"/>
</dbReference>
<dbReference type="Proteomes" id="UP000750711">
    <property type="component" value="Unassembled WGS sequence"/>
</dbReference>
<keyword evidence="2" id="KW-1185">Reference proteome</keyword>
<dbReference type="AlphaFoldDB" id="A0A9P8LFC6"/>